<name>A0A9X1HUL6_9BACT</name>
<feature type="domain" description="Outer membrane protein beta-barrel" evidence="2">
    <location>
        <begin position="22"/>
        <end position="179"/>
    </location>
</feature>
<sequence>MRKKYIFILTILLGATSAMSQIQMGFKVSPYWSSNRVDVEVGDVNVENDGNGLRLTFGPVVDLSIDNNENYYFSTGLWLSSRRAGISYSGSERITQSYNLQYLSIPATMKLYTQEVMLDKRIFFQFGPTFDFKVSEKLKDGNRSIRLIDDFRFIDVSLYFSAGLDWHLGSTTRIYGGLTYSRGLVNAAKNTISDLNEMTYKNDLFGIELGVMF</sequence>
<dbReference type="AlphaFoldDB" id="A0A9X1HUL6"/>
<feature type="chain" id="PRO_5040967352" evidence="1">
    <location>
        <begin position="21"/>
        <end position="213"/>
    </location>
</feature>
<keyword evidence="1" id="KW-0732">Signal</keyword>
<dbReference type="Pfam" id="PF13568">
    <property type="entry name" value="OMP_b-brl_2"/>
    <property type="match status" value="1"/>
</dbReference>
<evidence type="ECO:0000313" key="4">
    <source>
        <dbReference type="Proteomes" id="UP001139409"/>
    </source>
</evidence>
<organism evidence="3 4">
    <name type="scientific">Fulvivirga sedimenti</name>
    <dbReference type="NCBI Taxonomy" id="2879465"/>
    <lineage>
        <taxon>Bacteria</taxon>
        <taxon>Pseudomonadati</taxon>
        <taxon>Bacteroidota</taxon>
        <taxon>Cytophagia</taxon>
        <taxon>Cytophagales</taxon>
        <taxon>Fulvivirgaceae</taxon>
        <taxon>Fulvivirga</taxon>
    </lineage>
</organism>
<accession>A0A9X1HUL6</accession>
<evidence type="ECO:0000256" key="1">
    <source>
        <dbReference type="SAM" id="SignalP"/>
    </source>
</evidence>
<proteinExistence type="predicted"/>
<dbReference type="RefSeq" id="WP_225699450.1">
    <property type="nucleotide sequence ID" value="NZ_JAIXNE010000006.1"/>
</dbReference>
<keyword evidence="4" id="KW-1185">Reference proteome</keyword>
<dbReference type="Proteomes" id="UP001139409">
    <property type="component" value="Unassembled WGS sequence"/>
</dbReference>
<comment type="caution">
    <text evidence="3">The sequence shown here is derived from an EMBL/GenBank/DDBJ whole genome shotgun (WGS) entry which is preliminary data.</text>
</comment>
<evidence type="ECO:0000259" key="2">
    <source>
        <dbReference type="Pfam" id="PF13568"/>
    </source>
</evidence>
<dbReference type="InterPro" id="IPR025665">
    <property type="entry name" value="Beta-barrel_OMP_2"/>
</dbReference>
<gene>
    <name evidence="3" type="ORF">LDX50_27215</name>
</gene>
<feature type="signal peptide" evidence="1">
    <location>
        <begin position="1"/>
        <end position="20"/>
    </location>
</feature>
<evidence type="ECO:0000313" key="3">
    <source>
        <dbReference type="EMBL" id="MCA6078594.1"/>
    </source>
</evidence>
<reference evidence="3" key="1">
    <citation type="submission" date="2021-09" db="EMBL/GenBank/DDBJ databases">
        <title>Fulvivirga sp. isolated from coastal sediment.</title>
        <authorList>
            <person name="Yu H."/>
        </authorList>
    </citation>
    <scope>NUCLEOTIDE SEQUENCE</scope>
    <source>
        <strain evidence="3">1062</strain>
    </source>
</reference>
<protein>
    <submittedName>
        <fullName evidence="3">PorT family protein</fullName>
    </submittedName>
</protein>
<dbReference type="EMBL" id="JAIXNE010000006">
    <property type="protein sequence ID" value="MCA6078594.1"/>
    <property type="molecule type" value="Genomic_DNA"/>
</dbReference>